<keyword evidence="2" id="KW-1185">Reference proteome</keyword>
<reference evidence="1 2" key="1">
    <citation type="journal article" date="2022" name="Plant J.">
        <title>Chromosome-level genome of Camellia lanceoleosa provides a valuable resource for understanding genome evolution and self-incompatibility.</title>
        <authorList>
            <person name="Gong W."/>
            <person name="Xiao S."/>
            <person name="Wang L."/>
            <person name="Liao Z."/>
            <person name="Chang Y."/>
            <person name="Mo W."/>
            <person name="Hu G."/>
            <person name="Li W."/>
            <person name="Zhao G."/>
            <person name="Zhu H."/>
            <person name="Hu X."/>
            <person name="Ji K."/>
            <person name="Xiang X."/>
            <person name="Song Q."/>
            <person name="Yuan D."/>
            <person name="Jin S."/>
            <person name="Zhang L."/>
        </authorList>
    </citation>
    <scope>NUCLEOTIDE SEQUENCE [LARGE SCALE GENOMIC DNA]</scope>
    <source>
        <strain evidence="1">SQ_2022a</strain>
    </source>
</reference>
<dbReference type="Proteomes" id="UP001060215">
    <property type="component" value="Chromosome 14"/>
</dbReference>
<evidence type="ECO:0000313" key="2">
    <source>
        <dbReference type="Proteomes" id="UP001060215"/>
    </source>
</evidence>
<dbReference type="EMBL" id="CM045771">
    <property type="protein sequence ID" value="KAI7989536.1"/>
    <property type="molecule type" value="Genomic_DNA"/>
</dbReference>
<name>A0ACC0FNK0_9ERIC</name>
<organism evidence="1 2">
    <name type="scientific">Camellia lanceoleosa</name>
    <dbReference type="NCBI Taxonomy" id="1840588"/>
    <lineage>
        <taxon>Eukaryota</taxon>
        <taxon>Viridiplantae</taxon>
        <taxon>Streptophyta</taxon>
        <taxon>Embryophyta</taxon>
        <taxon>Tracheophyta</taxon>
        <taxon>Spermatophyta</taxon>
        <taxon>Magnoliopsida</taxon>
        <taxon>eudicotyledons</taxon>
        <taxon>Gunneridae</taxon>
        <taxon>Pentapetalae</taxon>
        <taxon>asterids</taxon>
        <taxon>Ericales</taxon>
        <taxon>Theaceae</taxon>
        <taxon>Camellia</taxon>
    </lineage>
</organism>
<gene>
    <name evidence="1" type="ORF">LOK49_LG13G01875</name>
</gene>
<evidence type="ECO:0000313" key="1">
    <source>
        <dbReference type="EMBL" id="KAI7989536.1"/>
    </source>
</evidence>
<comment type="caution">
    <text evidence="1">The sequence shown here is derived from an EMBL/GenBank/DDBJ whole genome shotgun (WGS) entry which is preliminary data.</text>
</comment>
<sequence length="127" mass="14113">MCGNGEGFVKMERAKIPQTSQRDEEMNLSMEECEAKCLRNCSCTAYTIASDGGNYCLTWYGTLMNARTAHSARHSLYIRVDADELLGKEDDHCGDICCGDGSPDYLLSLLVGNEEGKKSCWIRHSCQ</sequence>
<accession>A0ACC0FNK0</accession>
<protein>
    <submittedName>
        <fullName evidence="1">G-type lectin S-receptor-like serine/threonine-protein kinase</fullName>
    </submittedName>
</protein>
<proteinExistence type="predicted"/>